<dbReference type="Gene3D" id="3.40.630.10">
    <property type="entry name" value="Zn peptidases"/>
    <property type="match status" value="1"/>
</dbReference>
<dbReference type="SUPFAM" id="SSF55031">
    <property type="entry name" value="Bacterial exopeptidase dimerisation domain"/>
    <property type="match status" value="1"/>
</dbReference>
<evidence type="ECO:0000259" key="6">
    <source>
        <dbReference type="Pfam" id="PF07687"/>
    </source>
</evidence>
<evidence type="ECO:0000313" key="8">
    <source>
        <dbReference type="EMBL" id="MBB6423977.1"/>
    </source>
</evidence>
<dbReference type="CDD" id="cd03885">
    <property type="entry name" value="M20_CPDG2"/>
    <property type="match status" value="1"/>
</dbReference>
<dbReference type="Proteomes" id="UP000545588">
    <property type="component" value="Unassembled WGS sequence"/>
</dbReference>
<dbReference type="RefSeq" id="WP_229714988.1">
    <property type="nucleotide sequence ID" value="NZ_BMCO01000003.1"/>
</dbReference>
<reference evidence="7 9" key="1">
    <citation type="submission" date="2020-07" db="EMBL/GenBank/DDBJ databases">
        <authorList>
            <person name="Criscuolo A."/>
        </authorList>
    </citation>
    <scope>NUCLEOTIDE SEQUENCE [LARGE SCALE GENOMIC DNA]</scope>
    <source>
        <strain evidence="7">CIP111751</strain>
    </source>
</reference>
<sequence>MSDLEDKQQEMIKLLEKLVNIDSGSNFKVGVDKVGSILREEYEAIGFTCEKIQEEKVGNHLMLQHKTVDKPSILLIAHMDTVFKEGTADERPFYIEGNRAYGPGVADMKGSQVTLLYAMKYLLENSPESLKKVMILLNSDEEIGSPTSRKIIEKLSVKVEYALVMEPARKDGSIVTSRRGGGTYKLRITGKSAHSGVAPQDGHSAIEEMGHKIVKLSELTNHDEGVSINVGKVNGGEATNVVPDEATLHVDVRVSNVEQSEYIEQQIEDICATPDIQGTKIELTGGIRRPPMELDQENMELLNIIQDVGESLDIEVSHTHTGGGSDASFPSHLGVATVDGLGPVGGEMHSEKEYLEIDSITERTVLLAETIHNLTSNTH</sequence>
<dbReference type="PANTHER" id="PTHR43808:SF9">
    <property type="entry name" value="BLL0789 PROTEIN"/>
    <property type="match status" value="1"/>
</dbReference>
<accession>A0A6V7RNZ8</accession>
<dbReference type="EC" id="3.4.17.11" evidence="7 8"/>
<dbReference type="GO" id="GO:0004180">
    <property type="term" value="F:carboxypeptidase activity"/>
    <property type="evidence" value="ECO:0007669"/>
    <property type="project" value="UniProtKB-KW"/>
</dbReference>
<keyword evidence="7" id="KW-0645">Protease</keyword>
<evidence type="ECO:0000256" key="2">
    <source>
        <dbReference type="ARBA" id="ARBA00022723"/>
    </source>
</evidence>
<keyword evidence="3 7" id="KW-0378">Hydrolase</keyword>
<dbReference type="Gene3D" id="3.30.70.360">
    <property type="match status" value="1"/>
</dbReference>
<organism evidence="7 9">
    <name type="scientific">Jeotgalicoccus coquinae</name>
    <dbReference type="NCBI Taxonomy" id="709509"/>
    <lineage>
        <taxon>Bacteria</taxon>
        <taxon>Bacillati</taxon>
        <taxon>Bacillota</taxon>
        <taxon>Bacilli</taxon>
        <taxon>Bacillales</taxon>
        <taxon>Staphylococcaceae</taxon>
        <taxon>Jeotgalicoccus</taxon>
    </lineage>
</organism>
<dbReference type="SUPFAM" id="SSF53187">
    <property type="entry name" value="Zn-dependent exopeptidases"/>
    <property type="match status" value="1"/>
</dbReference>
<dbReference type="Pfam" id="PF01546">
    <property type="entry name" value="Peptidase_M20"/>
    <property type="match status" value="1"/>
</dbReference>
<keyword evidence="7" id="KW-0121">Carboxypeptidase</keyword>
<feature type="active site" description="Proton acceptor" evidence="5">
    <location>
        <position position="141"/>
    </location>
</feature>
<evidence type="ECO:0000313" key="9">
    <source>
        <dbReference type="Proteomes" id="UP000534001"/>
    </source>
</evidence>
<name>A0A6V7RNZ8_9STAP</name>
<evidence type="ECO:0000256" key="5">
    <source>
        <dbReference type="PIRSR" id="PIRSR037238-1"/>
    </source>
</evidence>
<dbReference type="EMBL" id="CAJEWA010000006">
    <property type="protein sequence ID" value="CAD2080216.1"/>
    <property type="molecule type" value="Genomic_DNA"/>
</dbReference>
<feature type="domain" description="Peptidase M20 dimerisation" evidence="6">
    <location>
        <begin position="177"/>
        <end position="276"/>
    </location>
</feature>
<evidence type="ECO:0000256" key="1">
    <source>
        <dbReference type="ARBA" id="ARBA00001947"/>
    </source>
</evidence>
<dbReference type="PIRSF" id="PIRSF037238">
    <property type="entry name" value="Carboxypeptidase_G2"/>
    <property type="match status" value="1"/>
</dbReference>
<gene>
    <name evidence="7" type="primary">cpg2</name>
    <name evidence="8" type="ORF">HNR41_001954</name>
    <name evidence="7" type="ORF">JEOCOQ751_01689</name>
</gene>
<feature type="active site" evidence="5">
    <location>
        <position position="80"/>
    </location>
</feature>
<dbReference type="GO" id="GO:0046872">
    <property type="term" value="F:metal ion binding"/>
    <property type="evidence" value="ECO:0007669"/>
    <property type="project" value="UniProtKB-KW"/>
</dbReference>
<dbReference type="InterPro" id="IPR017150">
    <property type="entry name" value="Pept_M20_glutamate_carboxypep"/>
</dbReference>
<reference evidence="8 10" key="2">
    <citation type="submission" date="2020-08" db="EMBL/GenBank/DDBJ databases">
        <title>Genomic Encyclopedia of Type Strains, Phase IV (KMG-IV): sequencing the most valuable type-strain genomes for metagenomic binning, comparative biology and taxonomic classification.</title>
        <authorList>
            <person name="Goeker M."/>
        </authorList>
    </citation>
    <scope>NUCLEOTIDE SEQUENCE [LARGE SCALE GENOMIC DNA]</scope>
    <source>
        <strain evidence="8 10">DSM 22419</strain>
    </source>
</reference>
<keyword evidence="2" id="KW-0479">Metal-binding</keyword>
<keyword evidence="4" id="KW-0862">Zinc</keyword>
<proteinExistence type="predicted"/>
<dbReference type="Pfam" id="PF07687">
    <property type="entry name" value="M20_dimer"/>
    <property type="match status" value="1"/>
</dbReference>
<dbReference type="InterPro" id="IPR002933">
    <property type="entry name" value="Peptidase_M20"/>
</dbReference>
<evidence type="ECO:0000313" key="7">
    <source>
        <dbReference type="EMBL" id="CAD2080216.1"/>
    </source>
</evidence>
<keyword evidence="10" id="KW-1185">Reference proteome</keyword>
<dbReference type="InterPro" id="IPR001261">
    <property type="entry name" value="ArgE/DapE_CS"/>
</dbReference>
<dbReference type="PANTHER" id="PTHR43808">
    <property type="entry name" value="ACETYLORNITHINE DEACETYLASE"/>
    <property type="match status" value="1"/>
</dbReference>
<evidence type="ECO:0000256" key="4">
    <source>
        <dbReference type="ARBA" id="ARBA00022833"/>
    </source>
</evidence>
<evidence type="ECO:0000256" key="3">
    <source>
        <dbReference type="ARBA" id="ARBA00022801"/>
    </source>
</evidence>
<dbReference type="AlphaFoldDB" id="A0A6V7RNZ8"/>
<dbReference type="Proteomes" id="UP000534001">
    <property type="component" value="Unassembled WGS sequence"/>
</dbReference>
<dbReference type="InterPro" id="IPR050072">
    <property type="entry name" value="Peptidase_M20A"/>
</dbReference>
<comment type="caution">
    <text evidence="7">The sequence shown here is derived from an EMBL/GenBank/DDBJ whole genome shotgun (WGS) entry which is preliminary data.</text>
</comment>
<protein>
    <submittedName>
        <fullName evidence="7">Carboxypeptidase G2</fullName>
    </submittedName>
    <submittedName>
        <fullName evidence="8">Glutamate carboxypeptidase</fullName>
        <ecNumber evidence="7 8">3.4.17.11</ecNumber>
    </submittedName>
</protein>
<dbReference type="InterPro" id="IPR011650">
    <property type="entry name" value="Peptidase_M20_dimer"/>
</dbReference>
<dbReference type="InterPro" id="IPR036264">
    <property type="entry name" value="Bact_exopeptidase_dim_dom"/>
</dbReference>
<dbReference type="EMBL" id="JACHFF010000003">
    <property type="protein sequence ID" value="MBB6423977.1"/>
    <property type="molecule type" value="Genomic_DNA"/>
</dbReference>
<evidence type="ECO:0000313" key="10">
    <source>
        <dbReference type="Proteomes" id="UP000545588"/>
    </source>
</evidence>
<comment type="cofactor">
    <cofactor evidence="1">
        <name>Zn(2+)</name>
        <dbReference type="ChEBI" id="CHEBI:29105"/>
    </cofactor>
</comment>
<dbReference type="PROSITE" id="PS00758">
    <property type="entry name" value="ARGE_DAPE_CPG2_1"/>
    <property type="match status" value="1"/>
</dbReference>